<comment type="cofactor">
    <cofactor evidence="2">
        <name>[4Fe-4S] cluster</name>
        <dbReference type="ChEBI" id="CHEBI:49883"/>
    </cofactor>
</comment>
<gene>
    <name evidence="18" type="primary">leuC</name>
    <name evidence="18" type="ORF">NJQ99_15955</name>
</gene>
<evidence type="ECO:0000256" key="6">
    <source>
        <dbReference type="ARBA" id="ARBA00011271"/>
    </source>
</evidence>
<evidence type="ECO:0000256" key="8">
    <source>
        <dbReference type="ARBA" id="ARBA00014371"/>
    </source>
</evidence>
<dbReference type="EMBL" id="JAMZFT010000004">
    <property type="protein sequence ID" value="MCP1337917.1"/>
    <property type="molecule type" value="Genomic_DNA"/>
</dbReference>
<keyword evidence="10" id="KW-0004">4Fe-4S</keyword>
<feature type="domain" description="Aconitase/3-isopropylmalate dehydratase large subunit alpha/beta/alpha" evidence="17">
    <location>
        <begin position="9"/>
        <end position="458"/>
    </location>
</feature>
<keyword evidence="19" id="KW-1185">Reference proteome</keyword>
<dbReference type="NCBIfam" id="TIGR00170">
    <property type="entry name" value="leuC"/>
    <property type="match status" value="1"/>
</dbReference>
<comment type="caution">
    <text evidence="18">The sequence shown here is derived from an EMBL/GenBank/DDBJ whole genome shotgun (WGS) entry which is preliminary data.</text>
</comment>
<dbReference type="CDD" id="cd01583">
    <property type="entry name" value="IPMI"/>
    <property type="match status" value="1"/>
</dbReference>
<evidence type="ECO:0000256" key="10">
    <source>
        <dbReference type="ARBA" id="ARBA00022485"/>
    </source>
</evidence>
<evidence type="ECO:0000259" key="17">
    <source>
        <dbReference type="Pfam" id="PF00330"/>
    </source>
</evidence>
<dbReference type="InterPro" id="IPR036008">
    <property type="entry name" value="Aconitase_4Fe-4S_dom"/>
</dbReference>
<keyword evidence="9" id="KW-0432">Leucine biosynthesis</keyword>
<evidence type="ECO:0000256" key="1">
    <source>
        <dbReference type="ARBA" id="ARBA00000491"/>
    </source>
</evidence>
<dbReference type="GO" id="GO:0051539">
    <property type="term" value="F:4 iron, 4 sulfur cluster binding"/>
    <property type="evidence" value="ECO:0007669"/>
    <property type="project" value="UniProtKB-KW"/>
</dbReference>
<keyword evidence="13" id="KW-0408">Iron</keyword>
<dbReference type="GO" id="GO:0046872">
    <property type="term" value="F:metal ion binding"/>
    <property type="evidence" value="ECO:0007669"/>
    <property type="project" value="UniProtKB-KW"/>
</dbReference>
<dbReference type="InterPro" id="IPR033941">
    <property type="entry name" value="IPMI_cat"/>
</dbReference>
<dbReference type="InterPro" id="IPR001030">
    <property type="entry name" value="Acoase/IPM_deHydtase_lsu_aba"/>
</dbReference>
<dbReference type="NCBIfam" id="NF009116">
    <property type="entry name" value="PRK12466.1"/>
    <property type="match status" value="1"/>
</dbReference>
<dbReference type="Pfam" id="PF00330">
    <property type="entry name" value="Aconitase"/>
    <property type="match status" value="1"/>
</dbReference>
<dbReference type="InterPro" id="IPR050067">
    <property type="entry name" value="IPM_dehydratase_rel_enz"/>
</dbReference>
<evidence type="ECO:0000256" key="3">
    <source>
        <dbReference type="ARBA" id="ARBA00002695"/>
    </source>
</evidence>
<proteinExistence type="inferred from homology"/>
<evidence type="ECO:0000256" key="12">
    <source>
        <dbReference type="ARBA" id="ARBA00022723"/>
    </source>
</evidence>
<dbReference type="GO" id="GO:0003861">
    <property type="term" value="F:3-isopropylmalate dehydratase activity"/>
    <property type="evidence" value="ECO:0007669"/>
    <property type="project" value="UniProtKB-EC"/>
</dbReference>
<dbReference type="EC" id="4.2.1.33" evidence="7"/>
<comment type="subunit">
    <text evidence="6">Heterodimer of LeuC and LeuD.</text>
</comment>
<dbReference type="InterPro" id="IPR004430">
    <property type="entry name" value="3-IsopropMal_deHydase_lsu"/>
</dbReference>
<accession>A0A9J6PER6</accession>
<dbReference type="RefSeq" id="WP_269333877.1">
    <property type="nucleotide sequence ID" value="NZ_JAMZFT010000004.1"/>
</dbReference>
<dbReference type="Gene3D" id="3.30.499.10">
    <property type="entry name" value="Aconitase, domain 3"/>
    <property type="match status" value="2"/>
</dbReference>
<evidence type="ECO:0000256" key="4">
    <source>
        <dbReference type="ARBA" id="ARBA00004729"/>
    </source>
</evidence>
<evidence type="ECO:0000256" key="2">
    <source>
        <dbReference type="ARBA" id="ARBA00001966"/>
    </source>
</evidence>
<comment type="pathway">
    <text evidence="4">Amino-acid biosynthesis; L-leucine biosynthesis; L-leucine from 3-methyl-2-oxobutanoate: step 2/4.</text>
</comment>
<keyword evidence="15 18" id="KW-0456">Lyase</keyword>
<keyword evidence="11" id="KW-0028">Amino-acid biosynthesis</keyword>
<evidence type="ECO:0000256" key="15">
    <source>
        <dbReference type="ARBA" id="ARBA00023239"/>
    </source>
</evidence>
<dbReference type="SUPFAM" id="SSF53732">
    <property type="entry name" value="Aconitase iron-sulfur domain"/>
    <property type="match status" value="1"/>
</dbReference>
<comment type="catalytic activity">
    <reaction evidence="1">
        <text>(2R,3S)-3-isopropylmalate = (2S)-2-isopropylmalate</text>
        <dbReference type="Rhea" id="RHEA:32287"/>
        <dbReference type="ChEBI" id="CHEBI:1178"/>
        <dbReference type="ChEBI" id="CHEBI:35121"/>
        <dbReference type="EC" id="4.2.1.33"/>
    </reaction>
</comment>
<dbReference type="FunFam" id="3.30.499.10:FF:000007">
    <property type="entry name" value="3-isopropylmalate dehydratase large subunit"/>
    <property type="match status" value="1"/>
</dbReference>
<sequence>MSEPRTMFQKIWDAHRVLDDPASGETLLYVDRLLLTDSSSFHAFDILENEGWTVRRPAQVFGVPDHFSPSGGRTLDAVDDADRRARIEDLKRNCAHWGITQFGMDDRRMGITHVVGPEQGITLPGTIVLCGDSHTSTHGALGALAFGIGGQSAHVLATQCLWQKPLKTLRVSVNGTRAAGVTAKDVILAVIREVGAGGAFGHVVEYAGEAVEAMSVEERLTICNMTIECGGRGGLVAPDEKTFAYLEGRPYAPKGALWDEAVAAWRQLPSDPGARFDREIALDAAAIAPMVTWGNTAADGLPIDGHVPDPAGEPDPDRRAAMQRALDYMGLAPGTALRDVTVDHVFIGSCTNGRIEDLRAAAAVLKGRKAKVPALVVPGSGLVRAQAEKEGLDRIFIEAGFRWGHAGCSMCVGMNGDTIGAGKRCASTSNRNFVGRQGPGARTHLVSPPMAAAAAVTGRLTDVRDLMSEGGAA</sequence>
<keyword evidence="12" id="KW-0479">Metal-binding</keyword>
<evidence type="ECO:0000256" key="7">
    <source>
        <dbReference type="ARBA" id="ARBA00011998"/>
    </source>
</evidence>
<comment type="function">
    <text evidence="3">Catalyzes the isomerization between 2-isopropylmalate and 3-isopropylmalate, via the formation of 2-isopropylmaleate.</text>
</comment>
<dbReference type="PANTHER" id="PTHR43822:SF9">
    <property type="entry name" value="3-ISOPROPYLMALATE DEHYDRATASE"/>
    <property type="match status" value="1"/>
</dbReference>
<dbReference type="GO" id="GO:0009098">
    <property type="term" value="P:L-leucine biosynthetic process"/>
    <property type="evidence" value="ECO:0007669"/>
    <property type="project" value="UniProtKB-KW"/>
</dbReference>
<evidence type="ECO:0000256" key="5">
    <source>
        <dbReference type="ARBA" id="ARBA00007185"/>
    </source>
</evidence>
<keyword evidence="14" id="KW-0411">Iron-sulfur</keyword>
<evidence type="ECO:0000256" key="14">
    <source>
        <dbReference type="ARBA" id="ARBA00023014"/>
    </source>
</evidence>
<dbReference type="PROSITE" id="PS01244">
    <property type="entry name" value="ACONITASE_2"/>
    <property type="match status" value="1"/>
</dbReference>
<dbReference type="AlphaFoldDB" id="A0A9J6PER6"/>
<dbReference type="NCBIfam" id="NF004016">
    <property type="entry name" value="PRK05478.1"/>
    <property type="match status" value="1"/>
</dbReference>
<dbReference type="PROSITE" id="PS00450">
    <property type="entry name" value="ACONITASE_1"/>
    <property type="match status" value="1"/>
</dbReference>
<organism evidence="18 19">
    <name type="scientific">Futiania mangrovi</name>
    <dbReference type="NCBI Taxonomy" id="2959716"/>
    <lineage>
        <taxon>Bacteria</taxon>
        <taxon>Pseudomonadati</taxon>
        <taxon>Pseudomonadota</taxon>
        <taxon>Alphaproteobacteria</taxon>
        <taxon>Futianiales</taxon>
        <taxon>Futianiaceae</taxon>
        <taxon>Futiania</taxon>
    </lineage>
</organism>
<evidence type="ECO:0000256" key="13">
    <source>
        <dbReference type="ARBA" id="ARBA00023004"/>
    </source>
</evidence>
<keyword evidence="16" id="KW-0100">Branched-chain amino acid biosynthesis</keyword>
<reference evidence="18" key="1">
    <citation type="submission" date="2022-06" db="EMBL/GenBank/DDBJ databases">
        <title>Isolation and Genomics of Futiania mangrovii gen. nov., sp. nov., a Rare and Metabolically-versatile member in the Class Alphaproteobacteria.</title>
        <authorList>
            <person name="Liu L."/>
            <person name="Huang W.-C."/>
            <person name="Pan J."/>
            <person name="Li J."/>
            <person name="Huang Y."/>
            <person name="Du H."/>
            <person name="Liu Y."/>
            <person name="Li M."/>
        </authorList>
    </citation>
    <scope>NUCLEOTIDE SEQUENCE</scope>
    <source>
        <strain evidence="18">FT118</strain>
    </source>
</reference>
<comment type="similarity">
    <text evidence="5">Belongs to the aconitase/IPM isomerase family.</text>
</comment>
<evidence type="ECO:0000256" key="9">
    <source>
        <dbReference type="ARBA" id="ARBA00022430"/>
    </source>
</evidence>
<protein>
    <recommendedName>
        <fullName evidence="8">3-isopropylmalate dehydratase</fullName>
        <ecNumber evidence="7">4.2.1.33</ecNumber>
    </recommendedName>
</protein>
<name>A0A9J6PER6_9PROT</name>
<dbReference type="InterPro" id="IPR015931">
    <property type="entry name" value="Acnase/IPM_dHydase_lsu_aba_1/3"/>
</dbReference>
<evidence type="ECO:0000313" key="19">
    <source>
        <dbReference type="Proteomes" id="UP001055804"/>
    </source>
</evidence>
<evidence type="ECO:0000256" key="11">
    <source>
        <dbReference type="ARBA" id="ARBA00022605"/>
    </source>
</evidence>
<dbReference type="PANTHER" id="PTHR43822">
    <property type="entry name" value="HOMOACONITASE, MITOCHONDRIAL-RELATED"/>
    <property type="match status" value="1"/>
</dbReference>
<evidence type="ECO:0000313" key="18">
    <source>
        <dbReference type="EMBL" id="MCP1337917.1"/>
    </source>
</evidence>
<evidence type="ECO:0000256" key="16">
    <source>
        <dbReference type="ARBA" id="ARBA00023304"/>
    </source>
</evidence>
<dbReference type="InterPro" id="IPR018136">
    <property type="entry name" value="Aconitase_4Fe-4S_BS"/>
</dbReference>
<dbReference type="PRINTS" id="PR00415">
    <property type="entry name" value="ACONITASE"/>
</dbReference>
<dbReference type="Proteomes" id="UP001055804">
    <property type="component" value="Unassembled WGS sequence"/>
</dbReference>